<feature type="transmembrane region" description="Helical" evidence="8">
    <location>
        <begin position="27"/>
        <end position="46"/>
    </location>
</feature>
<keyword evidence="3" id="KW-0813">Transport</keyword>
<feature type="transmembrane region" description="Helical" evidence="8">
    <location>
        <begin position="460"/>
        <end position="478"/>
    </location>
</feature>
<evidence type="ECO:0000256" key="3">
    <source>
        <dbReference type="ARBA" id="ARBA00022448"/>
    </source>
</evidence>
<evidence type="ECO:0000313" key="10">
    <source>
        <dbReference type="Proteomes" id="UP001264519"/>
    </source>
</evidence>
<dbReference type="InterPro" id="IPR000060">
    <property type="entry name" value="BCCT_transptr"/>
</dbReference>
<dbReference type="PANTHER" id="PTHR30047:SF7">
    <property type="entry name" value="HIGH-AFFINITY CHOLINE TRANSPORT PROTEIN"/>
    <property type="match status" value="1"/>
</dbReference>
<proteinExistence type="inferred from homology"/>
<dbReference type="Proteomes" id="UP001264519">
    <property type="component" value="Unassembled WGS sequence"/>
</dbReference>
<dbReference type="Pfam" id="PF02028">
    <property type="entry name" value="BCCT"/>
    <property type="match status" value="1"/>
</dbReference>
<dbReference type="RefSeq" id="WP_309654144.1">
    <property type="nucleotide sequence ID" value="NZ_JARWAK010000022.1"/>
</dbReference>
<keyword evidence="4" id="KW-1003">Cell membrane</keyword>
<feature type="transmembrane region" description="Helical" evidence="8">
    <location>
        <begin position="484"/>
        <end position="508"/>
    </location>
</feature>
<protein>
    <submittedName>
        <fullName evidence="9">BCCT family transporter</fullName>
    </submittedName>
</protein>
<dbReference type="InterPro" id="IPR018093">
    <property type="entry name" value="BCCT_CS"/>
</dbReference>
<evidence type="ECO:0000256" key="6">
    <source>
        <dbReference type="ARBA" id="ARBA00022989"/>
    </source>
</evidence>
<reference evidence="9 10" key="1">
    <citation type="submission" date="2023-04" db="EMBL/GenBank/DDBJ databases">
        <title>A long-awaited taxogenomic arrangement of the family Halomonadaceae.</title>
        <authorList>
            <person name="De La Haba R."/>
            <person name="Chuvochina M."/>
            <person name="Wittouck S."/>
            <person name="Arahal D.R."/>
            <person name="Sanchez-Porro C."/>
            <person name="Hugenholtz P."/>
            <person name="Ventosa A."/>
        </authorList>
    </citation>
    <scope>NUCLEOTIDE SEQUENCE [LARGE SCALE GENOMIC DNA]</scope>
    <source>
        <strain evidence="9 10">DSM 23530</strain>
    </source>
</reference>
<evidence type="ECO:0000256" key="1">
    <source>
        <dbReference type="ARBA" id="ARBA00004651"/>
    </source>
</evidence>
<feature type="transmembrane region" description="Helical" evidence="8">
    <location>
        <begin position="414"/>
        <end position="433"/>
    </location>
</feature>
<comment type="subcellular location">
    <subcellularLocation>
        <location evidence="1">Cell membrane</location>
        <topology evidence="1">Multi-pass membrane protein</topology>
    </subcellularLocation>
</comment>
<keyword evidence="6 8" id="KW-1133">Transmembrane helix</keyword>
<dbReference type="EMBL" id="JARWAK010000022">
    <property type="protein sequence ID" value="MDR5868569.1"/>
    <property type="molecule type" value="Genomic_DNA"/>
</dbReference>
<feature type="transmembrane region" description="Helical" evidence="8">
    <location>
        <begin position="106"/>
        <end position="125"/>
    </location>
</feature>
<feature type="transmembrane region" description="Helical" evidence="8">
    <location>
        <begin position="333"/>
        <end position="350"/>
    </location>
</feature>
<organism evidence="9 10">
    <name type="scientific">Halomonas koreensis</name>
    <dbReference type="NCBI Taxonomy" id="245385"/>
    <lineage>
        <taxon>Bacteria</taxon>
        <taxon>Pseudomonadati</taxon>
        <taxon>Pseudomonadota</taxon>
        <taxon>Gammaproteobacteria</taxon>
        <taxon>Oceanospirillales</taxon>
        <taxon>Halomonadaceae</taxon>
        <taxon>Halomonas</taxon>
    </lineage>
</organism>
<keyword evidence="7 8" id="KW-0472">Membrane</keyword>
<evidence type="ECO:0000256" key="7">
    <source>
        <dbReference type="ARBA" id="ARBA00023136"/>
    </source>
</evidence>
<comment type="caution">
    <text evidence="9">The sequence shown here is derived from an EMBL/GenBank/DDBJ whole genome shotgun (WGS) entry which is preliminary data.</text>
</comment>
<evidence type="ECO:0000256" key="8">
    <source>
        <dbReference type="SAM" id="Phobius"/>
    </source>
</evidence>
<feature type="transmembrane region" description="Helical" evidence="8">
    <location>
        <begin position="279"/>
        <end position="303"/>
    </location>
</feature>
<feature type="transmembrane region" description="Helical" evidence="8">
    <location>
        <begin position="202"/>
        <end position="226"/>
    </location>
</feature>
<evidence type="ECO:0000256" key="2">
    <source>
        <dbReference type="ARBA" id="ARBA00005658"/>
    </source>
</evidence>
<comment type="similarity">
    <text evidence="2">Belongs to the BCCT transporter (TC 2.A.15) family.</text>
</comment>
<dbReference type="PROSITE" id="PS01303">
    <property type="entry name" value="BCCT"/>
    <property type="match status" value="1"/>
</dbReference>
<evidence type="ECO:0000256" key="4">
    <source>
        <dbReference type="ARBA" id="ARBA00022475"/>
    </source>
</evidence>
<keyword evidence="5 8" id="KW-0812">Transmembrane</keyword>
<evidence type="ECO:0000256" key="5">
    <source>
        <dbReference type="ARBA" id="ARBA00022692"/>
    </source>
</evidence>
<sequence>MTQDDDPILAPGQDNKQWLGLDFHNPVFPLSALAILAFILYALIYPDAANSQLTAARGFAIERFDWLFMIAGNVFVVLCLALIVMPLGRIRLGGPQARPEHSTLSWFSMLFAAGMGIGLMFWSVAEPVAYYTDWYGTPLNAPAGTAEGASAAMGATMFHWGLHPWAIYAVVGLSLAFFAYNRGLPLTLRSAFTPLLGERTRGWVGHVIDIVAVLSTIFGLATSLGFGASQAAGGLNYLFDVPNTLGTQIAIIVGVTVVALFSVWRGIDGGVKLFSNINMVIALLLLVFVAITGSTMLFVNGLWDTSVAYLSRIVPLSNWIGREDSTWFHGWTVFYWAWWISWSPFVGMFIARVSRGRTVREFLMAVLLVPTLVTVVWMSAFGGNALAQSAGGVGALADGIGEVSLAMFQMLEHLPLTTLTSTMAIVLVLVFFITSSDSGSLVIDNITAGGKTDAPRTQRVFWATLEGVIAGILLYGGGDQALGALQAGAVATGLPFTLVLLVMCVGLVKSLREEQRALGTAPAT</sequence>
<feature type="transmembrane region" description="Helical" evidence="8">
    <location>
        <begin position="362"/>
        <end position="380"/>
    </location>
</feature>
<dbReference type="PANTHER" id="PTHR30047">
    <property type="entry name" value="HIGH-AFFINITY CHOLINE TRANSPORT PROTEIN-RELATED"/>
    <property type="match status" value="1"/>
</dbReference>
<feature type="transmembrane region" description="Helical" evidence="8">
    <location>
        <begin position="162"/>
        <end position="181"/>
    </location>
</feature>
<feature type="transmembrane region" description="Helical" evidence="8">
    <location>
        <begin position="246"/>
        <end position="267"/>
    </location>
</feature>
<evidence type="ECO:0000313" key="9">
    <source>
        <dbReference type="EMBL" id="MDR5868569.1"/>
    </source>
</evidence>
<name>A0ABU1G6M8_9GAMM</name>
<accession>A0ABU1G6M8</accession>
<feature type="transmembrane region" description="Helical" evidence="8">
    <location>
        <begin position="66"/>
        <end position="85"/>
    </location>
</feature>
<dbReference type="NCBIfam" id="TIGR00842">
    <property type="entry name" value="bcct"/>
    <property type="match status" value="1"/>
</dbReference>
<gene>
    <name evidence="9" type="ORF">QC818_17430</name>
</gene>
<keyword evidence="10" id="KW-1185">Reference proteome</keyword>